<protein>
    <submittedName>
        <fullName evidence="12">Unannotated protein</fullName>
    </submittedName>
</protein>
<dbReference type="Pfam" id="PF02366">
    <property type="entry name" value="PMT"/>
    <property type="match status" value="1"/>
</dbReference>
<comment type="similarity">
    <text evidence="3">Belongs to the glycosyltransferase 39 family.</text>
</comment>
<dbReference type="GO" id="GO:0006493">
    <property type="term" value="P:protein O-linked glycosylation"/>
    <property type="evidence" value="ECO:0007669"/>
    <property type="project" value="InterPro"/>
</dbReference>
<dbReference type="PANTHER" id="PTHR10050:SF46">
    <property type="entry name" value="PROTEIN O-MANNOSYL-TRANSFERASE 2"/>
    <property type="match status" value="1"/>
</dbReference>
<reference evidence="12" key="1">
    <citation type="submission" date="2020-05" db="EMBL/GenBank/DDBJ databases">
        <authorList>
            <person name="Chiriac C."/>
            <person name="Salcher M."/>
            <person name="Ghai R."/>
            <person name="Kavagutti S V."/>
        </authorList>
    </citation>
    <scope>NUCLEOTIDE SEQUENCE</scope>
</reference>
<keyword evidence="4" id="KW-0328">Glycosyltransferase</keyword>
<keyword evidence="7 9" id="KW-1133">Transmembrane helix</keyword>
<feature type="transmembrane region" description="Helical" evidence="9">
    <location>
        <begin position="126"/>
        <end position="144"/>
    </location>
</feature>
<dbReference type="AlphaFoldDB" id="A0A6J6F0E0"/>
<evidence type="ECO:0000259" key="10">
    <source>
        <dbReference type="Pfam" id="PF02366"/>
    </source>
</evidence>
<dbReference type="InterPro" id="IPR003342">
    <property type="entry name" value="ArnT-like_N"/>
</dbReference>
<keyword evidence="8 9" id="KW-0472">Membrane</keyword>
<dbReference type="Pfam" id="PF16192">
    <property type="entry name" value="PMT_4TMC"/>
    <property type="match status" value="1"/>
</dbReference>
<comment type="subcellular location">
    <subcellularLocation>
        <location evidence="1">Endomembrane system</location>
        <topology evidence="1">Multi-pass membrane protein</topology>
    </subcellularLocation>
</comment>
<accession>A0A6J6F0E0</accession>
<evidence type="ECO:0000256" key="9">
    <source>
        <dbReference type="SAM" id="Phobius"/>
    </source>
</evidence>
<proteinExistence type="inferred from homology"/>
<dbReference type="InterPro" id="IPR027005">
    <property type="entry name" value="PMT-like"/>
</dbReference>
<feature type="transmembrane region" description="Helical" evidence="9">
    <location>
        <begin position="363"/>
        <end position="383"/>
    </location>
</feature>
<evidence type="ECO:0000259" key="11">
    <source>
        <dbReference type="Pfam" id="PF16192"/>
    </source>
</evidence>
<evidence type="ECO:0000256" key="8">
    <source>
        <dbReference type="ARBA" id="ARBA00023136"/>
    </source>
</evidence>
<dbReference type="InterPro" id="IPR032421">
    <property type="entry name" value="PMT_4TMC"/>
</dbReference>
<feature type="domain" description="ArnT-like N-terminal" evidence="10">
    <location>
        <begin position="69"/>
        <end position="217"/>
    </location>
</feature>
<feature type="domain" description="Protein O-mannosyl-transferase C-terminal four TM" evidence="11">
    <location>
        <begin position="248"/>
        <end position="436"/>
    </location>
</feature>
<dbReference type="PANTHER" id="PTHR10050">
    <property type="entry name" value="DOLICHYL-PHOSPHATE-MANNOSE--PROTEIN MANNOSYLTRANSFERASE"/>
    <property type="match status" value="1"/>
</dbReference>
<evidence type="ECO:0000313" key="12">
    <source>
        <dbReference type="EMBL" id="CAB4580433.1"/>
    </source>
</evidence>
<dbReference type="GO" id="GO:0000030">
    <property type="term" value="F:mannosyltransferase activity"/>
    <property type="evidence" value="ECO:0007669"/>
    <property type="project" value="InterPro"/>
</dbReference>
<name>A0A6J6F0E0_9ZZZZ</name>
<feature type="transmembrane region" description="Helical" evidence="9">
    <location>
        <begin position="340"/>
        <end position="357"/>
    </location>
</feature>
<dbReference type="GO" id="GO:0016020">
    <property type="term" value="C:membrane"/>
    <property type="evidence" value="ECO:0007669"/>
    <property type="project" value="InterPro"/>
</dbReference>
<dbReference type="GO" id="GO:0012505">
    <property type="term" value="C:endomembrane system"/>
    <property type="evidence" value="ECO:0007669"/>
    <property type="project" value="UniProtKB-SubCell"/>
</dbReference>
<gene>
    <name evidence="12" type="ORF">UFOPK1773_00112</name>
</gene>
<sequence length="437" mass="50065">MASIVIALISFGMSMWKLGRPKSFVFDEVYYVDGARDLLKYGVEVTGKAPEFIVHPPVGKWFIGLGIKIFGDNSFGWRFAVALVGALTIILVARIALYLFESQFISAFAAGLMAMDGLHLVHSRTALLDLFLTFFVLCGALSWLKRNYWLTGISFGLAIGTKWSGVYFLAIFAIITIYRDFAGTELKELRNRMKFSLKGVAQRFAQFIFIPLAVYIASWAGWFISSRGWDRHWAEKHPTSFSFIPDSIRSFWHYHAEILHFHTTLTEHHSYQANPWSWLVMGRPTSFFYETPKSCGASSCSQEVLALGTPLLWWACTIALAILIGYWIANASHGRIDKRISFILSGVIAGYLPWFFFQKRTVFSFYAIVFEPFLILSLTYCVHKYLGIAPWKRKRVILVIALVAAIALNFIYFMPIFNGSVISYDQWHQRMWWPSWI</sequence>
<feature type="transmembrane region" description="Helical" evidence="9">
    <location>
        <begin position="203"/>
        <end position="224"/>
    </location>
</feature>
<feature type="transmembrane region" description="Helical" evidence="9">
    <location>
        <begin position="75"/>
        <end position="97"/>
    </location>
</feature>
<evidence type="ECO:0000256" key="2">
    <source>
        <dbReference type="ARBA" id="ARBA00004922"/>
    </source>
</evidence>
<evidence type="ECO:0000256" key="6">
    <source>
        <dbReference type="ARBA" id="ARBA00022692"/>
    </source>
</evidence>
<feature type="transmembrane region" description="Helical" evidence="9">
    <location>
        <begin position="395"/>
        <end position="417"/>
    </location>
</feature>
<evidence type="ECO:0000256" key="4">
    <source>
        <dbReference type="ARBA" id="ARBA00022676"/>
    </source>
</evidence>
<evidence type="ECO:0000256" key="3">
    <source>
        <dbReference type="ARBA" id="ARBA00007222"/>
    </source>
</evidence>
<evidence type="ECO:0000256" key="7">
    <source>
        <dbReference type="ARBA" id="ARBA00022989"/>
    </source>
</evidence>
<keyword evidence="6 9" id="KW-0812">Transmembrane</keyword>
<feature type="transmembrane region" description="Helical" evidence="9">
    <location>
        <begin position="311"/>
        <end position="328"/>
    </location>
</feature>
<organism evidence="12">
    <name type="scientific">freshwater metagenome</name>
    <dbReference type="NCBI Taxonomy" id="449393"/>
    <lineage>
        <taxon>unclassified sequences</taxon>
        <taxon>metagenomes</taxon>
        <taxon>ecological metagenomes</taxon>
    </lineage>
</organism>
<feature type="transmembrane region" description="Helical" evidence="9">
    <location>
        <begin position="164"/>
        <end position="182"/>
    </location>
</feature>
<comment type="pathway">
    <text evidence="2">Protein modification; protein glycosylation.</text>
</comment>
<keyword evidence="5" id="KW-0808">Transferase</keyword>
<feature type="transmembrane region" description="Helical" evidence="9">
    <location>
        <begin position="103"/>
        <end position="121"/>
    </location>
</feature>
<evidence type="ECO:0000256" key="5">
    <source>
        <dbReference type="ARBA" id="ARBA00022679"/>
    </source>
</evidence>
<evidence type="ECO:0000256" key="1">
    <source>
        <dbReference type="ARBA" id="ARBA00004127"/>
    </source>
</evidence>
<dbReference type="EMBL" id="CAEZUA010000003">
    <property type="protein sequence ID" value="CAB4580433.1"/>
    <property type="molecule type" value="Genomic_DNA"/>
</dbReference>
<dbReference type="UniPathway" id="UPA00378"/>